<protein>
    <submittedName>
        <fullName evidence="5">R-linalool synthase, chloroplastic-like isoform X5</fullName>
    </submittedName>
</protein>
<evidence type="ECO:0000256" key="3">
    <source>
        <dbReference type="ARBA" id="ARBA00023239"/>
    </source>
</evidence>
<accession>A0ABD1FMN5</accession>
<dbReference type="GO" id="GO:0016838">
    <property type="term" value="F:carbon-oxygen lyase activity, acting on phosphates"/>
    <property type="evidence" value="ECO:0007669"/>
    <property type="project" value="UniProtKB-ARBA"/>
</dbReference>
<dbReference type="InterPro" id="IPR008949">
    <property type="entry name" value="Isoprenoid_synthase_dom_sf"/>
</dbReference>
<dbReference type="EMBL" id="JBEAFC010000014">
    <property type="protein sequence ID" value="KAL1533095.1"/>
    <property type="molecule type" value="Genomic_DNA"/>
</dbReference>
<evidence type="ECO:0000313" key="6">
    <source>
        <dbReference type="Proteomes" id="UP001567538"/>
    </source>
</evidence>
<dbReference type="SUPFAM" id="SSF48576">
    <property type="entry name" value="Terpenoid synthases"/>
    <property type="match status" value="1"/>
</dbReference>
<keyword evidence="3" id="KW-0456">Lyase</keyword>
<feature type="domain" description="Terpene synthase metal-binding" evidence="4">
    <location>
        <begin position="94"/>
        <end position="167"/>
    </location>
</feature>
<evidence type="ECO:0000259" key="4">
    <source>
        <dbReference type="Pfam" id="PF03936"/>
    </source>
</evidence>
<evidence type="ECO:0000256" key="1">
    <source>
        <dbReference type="ARBA" id="ARBA00022723"/>
    </source>
</evidence>
<gene>
    <name evidence="5" type="ORF">AAHA92_33030</name>
</gene>
<dbReference type="AlphaFoldDB" id="A0ABD1FMN5"/>
<dbReference type="InterPro" id="IPR005630">
    <property type="entry name" value="Terpene_synthase_metal-bd"/>
</dbReference>
<feature type="domain" description="Terpene synthase metal-binding" evidence="4">
    <location>
        <begin position="170"/>
        <end position="223"/>
    </location>
</feature>
<comment type="caution">
    <text evidence="5">The sequence shown here is derived from an EMBL/GenBank/DDBJ whole genome shotgun (WGS) entry which is preliminary data.</text>
</comment>
<keyword evidence="2" id="KW-0460">Magnesium</keyword>
<dbReference type="InterPro" id="IPR050148">
    <property type="entry name" value="Terpene_synthase-like"/>
</dbReference>
<sequence>MPLCSEDDWPLAGCAAPNWLRIIDIRLGIQEVSLNTPYKEEWHLNREEELIVQLLDSDSSDNMVLMFPKRYLIVSRTRRISQGGGIIHAWLRNYHELELFTHTIQRWDTEAINRLPYYLQLFYLVIHNLVFERAHDILKEEGVISIPYLQKPWMDLVEAYLQEAKWSTYRILVRLPDDLGTLAFEMKRGDVAKSIQCYMKEKNTSVEEAEKHVRFLIREAWKEMNTAGYPSIVYIVPIGGN</sequence>
<proteinExistence type="predicted"/>
<evidence type="ECO:0000256" key="2">
    <source>
        <dbReference type="ARBA" id="ARBA00022842"/>
    </source>
</evidence>
<dbReference type="Gene3D" id="1.10.600.10">
    <property type="entry name" value="Farnesyl Diphosphate Synthase"/>
    <property type="match status" value="2"/>
</dbReference>
<keyword evidence="1" id="KW-0479">Metal-binding</keyword>
<dbReference type="GO" id="GO:0046872">
    <property type="term" value="F:metal ion binding"/>
    <property type="evidence" value="ECO:0007669"/>
    <property type="project" value="UniProtKB-KW"/>
</dbReference>
<dbReference type="GO" id="GO:0016114">
    <property type="term" value="P:terpenoid biosynthetic process"/>
    <property type="evidence" value="ECO:0007669"/>
    <property type="project" value="UniProtKB-ARBA"/>
</dbReference>
<reference evidence="5 6" key="1">
    <citation type="submission" date="2024-06" db="EMBL/GenBank/DDBJ databases">
        <title>A chromosome level genome sequence of Diviner's sage (Salvia divinorum).</title>
        <authorList>
            <person name="Ford S.A."/>
            <person name="Ro D.-K."/>
            <person name="Ness R.W."/>
            <person name="Phillips M.A."/>
        </authorList>
    </citation>
    <scope>NUCLEOTIDE SEQUENCE [LARGE SCALE GENOMIC DNA]</scope>
    <source>
        <strain evidence="5">SAF-2024a</strain>
        <tissue evidence="5">Leaf</tissue>
    </source>
</reference>
<keyword evidence="6" id="KW-1185">Reference proteome</keyword>
<evidence type="ECO:0000313" key="5">
    <source>
        <dbReference type="EMBL" id="KAL1533095.1"/>
    </source>
</evidence>
<dbReference type="Pfam" id="PF03936">
    <property type="entry name" value="Terpene_synth_C"/>
    <property type="match status" value="2"/>
</dbReference>
<organism evidence="5 6">
    <name type="scientific">Salvia divinorum</name>
    <name type="common">Maria pastora</name>
    <name type="synonym">Diviner's sage</name>
    <dbReference type="NCBI Taxonomy" id="28513"/>
    <lineage>
        <taxon>Eukaryota</taxon>
        <taxon>Viridiplantae</taxon>
        <taxon>Streptophyta</taxon>
        <taxon>Embryophyta</taxon>
        <taxon>Tracheophyta</taxon>
        <taxon>Spermatophyta</taxon>
        <taxon>Magnoliopsida</taxon>
        <taxon>eudicotyledons</taxon>
        <taxon>Gunneridae</taxon>
        <taxon>Pentapetalae</taxon>
        <taxon>asterids</taxon>
        <taxon>lamiids</taxon>
        <taxon>Lamiales</taxon>
        <taxon>Lamiaceae</taxon>
        <taxon>Nepetoideae</taxon>
        <taxon>Mentheae</taxon>
        <taxon>Salviinae</taxon>
        <taxon>Salvia</taxon>
        <taxon>Salvia subgen. Calosphace</taxon>
    </lineage>
</organism>
<name>A0ABD1FMN5_SALDI</name>
<dbReference type="Proteomes" id="UP001567538">
    <property type="component" value="Unassembled WGS sequence"/>
</dbReference>
<dbReference type="PANTHER" id="PTHR31225">
    <property type="entry name" value="OS04G0344100 PROTEIN-RELATED"/>
    <property type="match status" value="1"/>
</dbReference>
<dbReference type="PANTHER" id="PTHR31225:SF9">
    <property type="entry name" value="TERPENE SYNTHASE 10"/>
    <property type="match status" value="1"/>
</dbReference>